<protein>
    <submittedName>
        <fullName evidence="3">Uncharacterized protein</fullName>
    </submittedName>
</protein>
<evidence type="ECO:0000256" key="1">
    <source>
        <dbReference type="SAM" id="MobiDB-lite"/>
    </source>
</evidence>
<proteinExistence type="predicted"/>
<accession>A0A8H8DI85</accession>
<dbReference type="Proteomes" id="UP000673691">
    <property type="component" value="Unassembled WGS sequence"/>
</dbReference>
<feature type="compositionally biased region" description="Low complexity" evidence="1">
    <location>
        <begin position="13"/>
        <end position="22"/>
    </location>
</feature>
<feature type="compositionally biased region" description="Basic residues" evidence="1">
    <location>
        <begin position="1"/>
        <end position="12"/>
    </location>
</feature>
<keyword evidence="2" id="KW-0732">Signal</keyword>
<feature type="chain" id="PRO_5034804036" evidence="2">
    <location>
        <begin position="44"/>
        <end position="200"/>
    </location>
</feature>
<feature type="region of interest" description="Disordered" evidence="1">
    <location>
        <begin position="1"/>
        <end position="22"/>
    </location>
</feature>
<feature type="region of interest" description="Disordered" evidence="1">
    <location>
        <begin position="44"/>
        <end position="124"/>
    </location>
</feature>
<gene>
    <name evidence="3" type="ORF">BJ554DRAFT_319</name>
</gene>
<dbReference type="AlphaFoldDB" id="A0A8H8DI85"/>
<comment type="caution">
    <text evidence="3">The sequence shown here is derived from an EMBL/GenBank/DDBJ whole genome shotgun (WGS) entry which is preliminary data.</text>
</comment>
<sequence length="200" mass="19247">MRRSSARRRNQRIRPNPSHASAGRIAALAAVVALLILAAGSAASAPEAAAANPADTQTPSTGDSASTGPEATAAPATATPAAPPSPLPLTSSPSSSSSAAAVNPAAASPAASQNNGGGSSQTLNSAPAYAMSEATADPQGRAYPALASASIAPPYGQSAAARVLPALTDLLGSSVGQAWHAAAAAAAVGIINRLTLQLVS</sequence>
<feature type="compositionally biased region" description="Low complexity" evidence="1">
    <location>
        <begin position="64"/>
        <end position="80"/>
    </location>
</feature>
<reference evidence="3 4" key="1">
    <citation type="journal article" name="Sci. Rep.">
        <title>Genome-scale phylogenetic analyses confirm Olpidium as the closest living zoosporic fungus to the non-flagellated, terrestrial fungi.</title>
        <authorList>
            <person name="Chang Y."/>
            <person name="Rochon D."/>
            <person name="Sekimoto S."/>
            <person name="Wang Y."/>
            <person name="Chovatia M."/>
            <person name="Sandor L."/>
            <person name="Salamov A."/>
            <person name="Grigoriev I.V."/>
            <person name="Stajich J.E."/>
            <person name="Spatafora J.W."/>
        </authorList>
    </citation>
    <scope>NUCLEOTIDE SEQUENCE [LARGE SCALE GENOMIC DNA]</scope>
    <source>
        <strain evidence="3">S191</strain>
    </source>
</reference>
<feature type="signal peptide" evidence="2">
    <location>
        <begin position="1"/>
        <end position="43"/>
    </location>
</feature>
<evidence type="ECO:0000313" key="3">
    <source>
        <dbReference type="EMBL" id="KAG5459293.1"/>
    </source>
</evidence>
<dbReference type="EMBL" id="JAEFCI010007086">
    <property type="protein sequence ID" value="KAG5459293.1"/>
    <property type="molecule type" value="Genomic_DNA"/>
</dbReference>
<evidence type="ECO:0000313" key="4">
    <source>
        <dbReference type="Proteomes" id="UP000673691"/>
    </source>
</evidence>
<keyword evidence="4" id="KW-1185">Reference proteome</keyword>
<feature type="compositionally biased region" description="Low complexity" evidence="1">
    <location>
        <begin position="44"/>
        <end position="54"/>
    </location>
</feature>
<name>A0A8H8DI85_9FUNG</name>
<evidence type="ECO:0000256" key="2">
    <source>
        <dbReference type="SAM" id="SignalP"/>
    </source>
</evidence>
<feature type="compositionally biased region" description="Low complexity" evidence="1">
    <location>
        <begin position="88"/>
        <end position="124"/>
    </location>
</feature>
<organism evidence="3 4">
    <name type="scientific">Olpidium bornovanus</name>
    <dbReference type="NCBI Taxonomy" id="278681"/>
    <lineage>
        <taxon>Eukaryota</taxon>
        <taxon>Fungi</taxon>
        <taxon>Fungi incertae sedis</taxon>
        <taxon>Olpidiomycota</taxon>
        <taxon>Olpidiomycotina</taxon>
        <taxon>Olpidiomycetes</taxon>
        <taxon>Olpidiales</taxon>
        <taxon>Olpidiaceae</taxon>
        <taxon>Olpidium</taxon>
    </lineage>
</organism>